<dbReference type="Proteomes" id="UP000619260">
    <property type="component" value="Unassembled WGS sequence"/>
</dbReference>
<gene>
    <name evidence="2" type="ORF">Val02_68610</name>
</gene>
<evidence type="ECO:0000313" key="3">
    <source>
        <dbReference type="Proteomes" id="UP000619260"/>
    </source>
</evidence>
<evidence type="ECO:0000256" key="1">
    <source>
        <dbReference type="SAM" id="Phobius"/>
    </source>
</evidence>
<keyword evidence="1" id="KW-1133">Transmembrane helix</keyword>
<dbReference type="EMBL" id="BOPF01000032">
    <property type="protein sequence ID" value="GIJ49975.1"/>
    <property type="molecule type" value="Genomic_DNA"/>
</dbReference>
<name>A0A8J4DT75_9ACTN</name>
<proteinExistence type="predicted"/>
<evidence type="ECO:0000313" key="2">
    <source>
        <dbReference type="EMBL" id="GIJ49975.1"/>
    </source>
</evidence>
<accession>A0A8J4DT75</accession>
<protein>
    <submittedName>
        <fullName evidence="2">Uncharacterized protein</fullName>
    </submittedName>
</protein>
<keyword evidence="3" id="KW-1185">Reference proteome</keyword>
<organism evidence="2 3">
    <name type="scientific">Virgisporangium aliadipatigenens</name>
    <dbReference type="NCBI Taxonomy" id="741659"/>
    <lineage>
        <taxon>Bacteria</taxon>
        <taxon>Bacillati</taxon>
        <taxon>Actinomycetota</taxon>
        <taxon>Actinomycetes</taxon>
        <taxon>Micromonosporales</taxon>
        <taxon>Micromonosporaceae</taxon>
        <taxon>Virgisporangium</taxon>
    </lineage>
</organism>
<feature type="transmembrane region" description="Helical" evidence="1">
    <location>
        <begin position="27"/>
        <end position="50"/>
    </location>
</feature>
<sequence length="159" mass="17418">MWIGISGVLAVLLVAFGGLQVALDPEAMPFLLALGVLFGLLAVALAIVLWRKRSGAWERDSVVGEIWLRNVATEESRDGTLSYRIDAELALPGRAAAHGRYLAQIPPYLAAQAQPGARFACRTLPENLTRVLVQFEPARPDRWVEFMPPWAGDRVVRSG</sequence>
<keyword evidence="1" id="KW-0812">Transmembrane</keyword>
<dbReference type="AlphaFoldDB" id="A0A8J4DT75"/>
<keyword evidence="1" id="KW-0472">Membrane</keyword>
<comment type="caution">
    <text evidence="2">The sequence shown here is derived from an EMBL/GenBank/DDBJ whole genome shotgun (WGS) entry which is preliminary data.</text>
</comment>
<reference evidence="2" key="1">
    <citation type="submission" date="2021-01" db="EMBL/GenBank/DDBJ databases">
        <title>Whole genome shotgun sequence of Virgisporangium aliadipatigenens NBRC 105644.</title>
        <authorList>
            <person name="Komaki H."/>
            <person name="Tamura T."/>
        </authorList>
    </citation>
    <scope>NUCLEOTIDE SEQUENCE</scope>
    <source>
        <strain evidence="2">NBRC 105644</strain>
    </source>
</reference>